<evidence type="ECO:0000259" key="3">
    <source>
        <dbReference type="SMART" id="SM00642"/>
    </source>
</evidence>
<dbReference type="Gene3D" id="3.20.20.80">
    <property type="entry name" value="Glycosidases"/>
    <property type="match status" value="1"/>
</dbReference>
<dbReference type="Gene3D" id="2.60.40.10">
    <property type="entry name" value="Immunoglobulins"/>
    <property type="match status" value="1"/>
</dbReference>
<feature type="domain" description="Glycosyl hydrolase family 13 catalytic" evidence="3">
    <location>
        <begin position="390"/>
        <end position="737"/>
    </location>
</feature>
<dbReference type="NCBIfam" id="TIGR04183">
    <property type="entry name" value="Por_Secre_tail"/>
    <property type="match status" value="1"/>
</dbReference>
<protein>
    <recommendedName>
        <fullName evidence="3">Glycosyl hydrolase family 13 catalytic domain-containing protein</fullName>
    </recommendedName>
</protein>
<dbReference type="InterPro" id="IPR006047">
    <property type="entry name" value="GH13_cat_dom"/>
</dbReference>
<comment type="caution">
    <text evidence="4">The sequence shown here is derived from an EMBL/GenBank/DDBJ whole genome shotgun (WGS) entry which is preliminary data.</text>
</comment>
<dbReference type="PANTHER" id="PTHR43002">
    <property type="entry name" value="GLYCOGEN DEBRANCHING ENZYME"/>
    <property type="match status" value="1"/>
</dbReference>
<dbReference type="Pfam" id="PF00128">
    <property type="entry name" value="Alpha-amylase"/>
    <property type="match status" value="1"/>
</dbReference>
<feature type="chain" id="PRO_5045039619" description="Glycosyl hydrolase family 13 catalytic domain-containing protein" evidence="2">
    <location>
        <begin position="22"/>
        <end position="931"/>
    </location>
</feature>
<dbReference type="Proteomes" id="UP001501556">
    <property type="component" value="Unassembled WGS sequence"/>
</dbReference>
<keyword evidence="5" id="KW-1185">Reference proteome</keyword>
<dbReference type="SMART" id="SM00642">
    <property type="entry name" value="Aamy"/>
    <property type="match status" value="1"/>
</dbReference>
<evidence type="ECO:0000313" key="5">
    <source>
        <dbReference type="Proteomes" id="UP001501556"/>
    </source>
</evidence>
<feature type="signal peptide" evidence="2">
    <location>
        <begin position="1"/>
        <end position="21"/>
    </location>
</feature>
<name>A0ABP7R1X7_9BACT</name>
<sequence length="931" mass="101823">MQTFRRIAGLFLVLLTWAAQAQVVTTQPVFFTENTSVTITYDASKGNAGMINFTGDVYIWTGTVTNLSATNTTWRNVKSPSFGQADPAALMTRDATNPNLYRITFTPRTFYPVPANETILRLGMIFKNANGSTVGRATDGSDIFVDVYQGGPAVRLTQPASGGNPQFVAPNVALPVSGSSALAANLVLTLNGVQVGQATNATTISGTATPTQTGRNVLKLTAGTGATAISDSVILVVRPAVTVAALPAGAKEGVTYLAGGTSVILTLTAPNKQFVYALGEFNNFQTTTSGFMNKTPDGNMWWVQLNGLTPGQEYAYQYLVDGTLRVADPYTEKVLDPSNDRFIPAITYPGLRYPAGQTGIMATLQTNQPAYQWQVNNFVRPAKTNLVVYELHLRDFIARHDYQTLRDTLGYLQRLGVNCIELMPVNEFEGNDSWGYNPSFHLALDKYYGTKNSFKAFIDEAHRRGMAVVLDVVLNHAFGQNPMYQMYSDGGGATADSPWFNRVATHPFNVGNDFNHESAFTKTYSKNVMDYWVNEYRVDGYRFDLSKGFTQVNSGNNVGQWGNYDQSRINIWNDYNNHMQANRAGTYVILEHFADNSEETLLANAGMMLWGNRHGAYTAGAVGTFRSANFANVYAPQLGWQQPGLVAYMESHDEERNMVDALTSGQNNGAGYDIRNLNTALARMEMNAAFFFTIPGPKMIWEFGELGYDVSINSNGRTGVKPIRWNYYTDAPRRKLHDVYANLTALKQQPAFANGTFTSRVSSQGKSLQISHSSLNVTVVGNYGLTPIDVNPNFQRTGRWYNYLTGDSITVANTTDLLTLAPGAYAVYLDRPLRRVALASKQATAANVFQLTAAPNPAAGSTTLRYDLPAAAPVQISVSNLLGQNVITLPAANKARGANSLELPVQTLKPGIYLIRLQAANLQQSLRLVVE</sequence>
<comment type="similarity">
    <text evidence="1">Belongs to the glycosyl hydrolase 13 family.</text>
</comment>
<dbReference type="InterPro" id="IPR026444">
    <property type="entry name" value="Secre_tail"/>
</dbReference>
<dbReference type="Pfam" id="PF16328">
    <property type="entry name" value="DUF4961"/>
    <property type="match status" value="1"/>
</dbReference>
<dbReference type="SUPFAM" id="SSF51445">
    <property type="entry name" value="(Trans)glycosidases"/>
    <property type="match status" value="1"/>
</dbReference>
<gene>
    <name evidence="4" type="ORF">GCM10022407_39660</name>
</gene>
<organism evidence="4 5">
    <name type="scientific">Hymenobacter antarcticus</name>
    <dbReference type="NCBI Taxonomy" id="486270"/>
    <lineage>
        <taxon>Bacteria</taxon>
        <taxon>Pseudomonadati</taxon>
        <taxon>Bacteroidota</taxon>
        <taxon>Cytophagia</taxon>
        <taxon>Cytophagales</taxon>
        <taxon>Hymenobacteraceae</taxon>
        <taxon>Hymenobacter</taxon>
    </lineage>
</organism>
<evidence type="ECO:0000256" key="2">
    <source>
        <dbReference type="SAM" id="SignalP"/>
    </source>
</evidence>
<evidence type="ECO:0000256" key="1">
    <source>
        <dbReference type="ARBA" id="ARBA00008061"/>
    </source>
</evidence>
<reference evidence="5" key="1">
    <citation type="journal article" date="2019" name="Int. J. Syst. Evol. Microbiol.">
        <title>The Global Catalogue of Microorganisms (GCM) 10K type strain sequencing project: providing services to taxonomists for standard genome sequencing and annotation.</title>
        <authorList>
            <consortium name="The Broad Institute Genomics Platform"/>
            <consortium name="The Broad Institute Genome Sequencing Center for Infectious Disease"/>
            <person name="Wu L."/>
            <person name="Ma J."/>
        </authorList>
    </citation>
    <scope>NUCLEOTIDE SEQUENCE [LARGE SCALE GENOMIC DNA]</scope>
    <source>
        <strain evidence="5">JCM 17217</strain>
    </source>
</reference>
<dbReference type="RefSeq" id="WP_345127226.1">
    <property type="nucleotide sequence ID" value="NZ_BAABDI010000043.1"/>
</dbReference>
<evidence type="ECO:0000313" key="4">
    <source>
        <dbReference type="EMBL" id="GAA3991290.1"/>
    </source>
</evidence>
<dbReference type="InterPro" id="IPR032522">
    <property type="entry name" value="DUF4961"/>
</dbReference>
<dbReference type="Pfam" id="PF18962">
    <property type="entry name" value="Por_Secre_tail"/>
    <property type="match status" value="1"/>
</dbReference>
<keyword evidence="2" id="KW-0732">Signal</keyword>
<dbReference type="EMBL" id="BAABDI010000043">
    <property type="protein sequence ID" value="GAA3991290.1"/>
    <property type="molecule type" value="Genomic_DNA"/>
</dbReference>
<dbReference type="InterPro" id="IPR014756">
    <property type="entry name" value="Ig_E-set"/>
</dbReference>
<accession>A0ABP7R1X7</accession>
<dbReference type="CDD" id="cd11350">
    <property type="entry name" value="AmyAc_4"/>
    <property type="match status" value="1"/>
</dbReference>
<dbReference type="SUPFAM" id="SSF81296">
    <property type="entry name" value="E set domains"/>
    <property type="match status" value="1"/>
</dbReference>
<proteinExistence type="inferred from homology"/>
<dbReference type="InterPro" id="IPR013783">
    <property type="entry name" value="Ig-like_fold"/>
</dbReference>
<dbReference type="InterPro" id="IPR017853">
    <property type="entry name" value="GH"/>
</dbReference>